<reference evidence="2 3" key="1">
    <citation type="journal article" date="2022" name="bioRxiv">
        <title>Genomics of Preaxostyla Flagellates Illuminates Evolutionary Transitions and the Path Towards Mitochondrial Loss.</title>
        <authorList>
            <person name="Novak L.V.F."/>
            <person name="Treitli S.C."/>
            <person name="Pyrih J."/>
            <person name="Halakuc P."/>
            <person name="Pipaliya S.V."/>
            <person name="Vacek V."/>
            <person name="Brzon O."/>
            <person name="Soukal P."/>
            <person name="Eme L."/>
            <person name="Dacks J.B."/>
            <person name="Karnkowska A."/>
            <person name="Elias M."/>
            <person name="Hampl V."/>
        </authorList>
    </citation>
    <scope>NUCLEOTIDE SEQUENCE [LARGE SCALE GENOMIC DNA]</scope>
    <source>
        <strain evidence="2">NAU3</strain>
        <tissue evidence="2">Gut</tissue>
    </source>
</reference>
<evidence type="ECO:0000313" key="3">
    <source>
        <dbReference type="Proteomes" id="UP001281761"/>
    </source>
</evidence>
<feature type="region of interest" description="Disordered" evidence="1">
    <location>
        <begin position="1"/>
        <end position="30"/>
    </location>
</feature>
<dbReference type="EMBL" id="JARBJD010000806">
    <property type="protein sequence ID" value="KAK2939919.1"/>
    <property type="molecule type" value="Genomic_DNA"/>
</dbReference>
<dbReference type="InterPro" id="IPR011989">
    <property type="entry name" value="ARM-like"/>
</dbReference>
<proteinExistence type="predicted"/>
<accession>A0ABQ9WKC4</accession>
<evidence type="ECO:0000313" key="2">
    <source>
        <dbReference type="EMBL" id="KAK2939919.1"/>
    </source>
</evidence>
<sequence>MSATPPSQDPHPVPRQSSPQAREPPQQTVTQQLVSHMMQRIWADIPDNHNFQLPFEHPLQYLATKNAYASVPEDFMKDSSRYAPHMGSLLWYSSGTMSLLVEEIIAVYPYLDDAEKHQKFIPLRN</sequence>
<feature type="compositionally biased region" description="Polar residues" evidence="1">
    <location>
        <begin position="15"/>
        <end position="30"/>
    </location>
</feature>
<gene>
    <name evidence="2" type="ORF">BLNAU_25173</name>
</gene>
<dbReference type="Gene3D" id="1.25.10.10">
    <property type="entry name" value="Leucine-rich Repeat Variant"/>
    <property type="match status" value="1"/>
</dbReference>
<comment type="caution">
    <text evidence="2">The sequence shown here is derived from an EMBL/GenBank/DDBJ whole genome shotgun (WGS) entry which is preliminary data.</text>
</comment>
<keyword evidence="3" id="KW-1185">Reference proteome</keyword>
<name>A0ABQ9WKC4_9EUKA</name>
<organism evidence="2 3">
    <name type="scientific">Blattamonas nauphoetae</name>
    <dbReference type="NCBI Taxonomy" id="2049346"/>
    <lineage>
        <taxon>Eukaryota</taxon>
        <taxon>Metamonada</taxon>
        <taxon>Preaxostyla</taxon>
        <taxon>Oxymonadida</taxon>
        <taxon>Blattamonas</taxon>
    </lineage>
</organism>
<protein>
    <submittedName>
        <fullName evidence="2">Uncharacterized protein</fullName>
    </submittedName>
</protein>
<dbReference type="Proteomes" id="UP001281761">
    <property type="component" value="Unassembled WGS sequence"/>
</dbReference>
<evidence type="ECO:0000256" key="1">
    <source>
        <dbReference type="SAM" id="MobiDB-lite"/>
    </source>
</evidence>